<sequence>MTHLCRCQSTATEEPKVNSQSSSTEEPRAKRNLLDNASNLLTNMLSGGKLGSMPIAEGAVSDLFGRPLFFKLYDWFIEQFDVDTAEVYFSLSCCTKKHIMGNGKRGLINTPDTGG</sequence>
<dbReference type="STRING" id="906689.A0A2I0WND1"/>
<proteinExistence type="predicted"/>
<dbReference type="EMBL" id="KZ502531">
    <property type="protein sequence ID" value="PKU77153.1"/>
    <property type="molecule type" value="Genomic_DNA"/>
</dbReference>
<evidence type="ECO:0000313" key="2">
    <source>
        <dbReference type="EMBL" id="PKU77153.1"/>
    </source>
</evidence>
<feature type="region of interest" description="Disordered" evidence="1">
    <location>
        <begin position="1"/>
        <end position="30"/>
    </location>
</feature>
<evidence type="ECO:0000256" key="1">
    <source>
        <dbReference type="SAM" id="MobiDB-lite"/>
    </source>
</evidence>
<protein>
    <submittedName>
        <fullName evidence="2">Cytochrome P450 97B2, chloroplastic</fullName>
    </submittedName>
</protein>
<keyword evidence="3" id="KW-1185">Reference proteome</keyword>
<accession>A0A2I0WND1</accession>
<feature type="compositionally biased region" description="Polar residues" evidence="1">
    <location>
        <begin position="7"/>
        <end position="24"/>
    </location>
</feature>
<organism evidence="2 3">
    <name type="scientific">Dendrobium catenatum</name>
    <dbReference type="NCBI Taxonomy" id="906689"/>
    <lineage>
        <taxon>Eukaryota</taxon>
        <taxon>Viridiplantae</taxon>
        <taxon>Streptophyta</taxon>
        <taxon>Embryophyta</taxon>
        <taxon>Tracheophyta</taxon>
        <taxon>Spermatophyta</taxon>
        <taxon>Magnoliopsida</taxon>
        <taxon>Liliopsida</taxon>
        <taxon>Asparagales</taxon>
        <taxon>Orchidaceae</taxon>
        <taxon>Epidendroideae</taxon>
        <taxon>Malaxideae</taxon>
        <taxon>Dendrobiinae</taxon>
        <taxon>Dendrobium</taxon>
    </lineage>
</organism>
<evidence type="ECO:0000313" key="3">
    <source>
        <dbReference type="Proteomes" id="UP000233837"/>
    </source>
</evidence>
<reference evidence="2 3" key="1">
    <citation type="journal article" date="2016" name="Sci. Rep.">
        <title>The Dendrobium catenatum Lindl. genome sequence provides insights into polysaccharide synthase, floral development and adaptive evolution.</title>
        <authorList>
            <person name="Zhang G.Q."/>
            <person name="Xu Q."/>
            <person name="Bian C."/>
            <person name="Tsai W.C."/>
            <person name="Yeh C.M."/>
            <person name="Liu K.W."/>
            <person name="Yoshida K."/>
            <person name="Zhang L.S."/>
            <person name="Chang S.B."/>
            <person name="Chen F."/>
            <person name="Shi Y."/>
            <person name="Su Y.Y."/>
            <person name="Zhang Y.Q."/>
            <person name="Chen L.J."/>
            <person name="Yin Y."/>
            <person name="Lin M."/>
            <person name="Huang H."/>
            <person name="Deng H."/>
            <person name="Wang Z.W."/>
            <person name="Zhu S.L."/>
            <person name="Zhao X."/>
            <person name="Deng C."/>
            <person name="Niu S.C."/>
            <person name="Huang J."/>
            <person name="Wang M."/>
            <person name="Liu G.H."/>
            <person name="Yang H.J."/>
            <person name="Xiao X.J."/>
            <person name="Hsiao Y.Y."/>
            <person name="Wu W.L."/>
            <person name="Chen Y.Y."/>
            <person name="Mitsuda N."/>
            <person name="Ohme-Takagi M."/>
            <person name="Luo Y.B."/>
            <person name="Van de Peer Y."/>
            <person name="Liu Z.J."/>
        </authorList>
    </citation>
    <scope>NUCLEOTIDE SEQUENCE [LARGE SCALE GENOMIC DNA]</scope>
    <source>
        <tissue evidence="2">The whole plant</tissue>
    </source>
</reference>
<dbReference type="AlphaFoldDB" id="A0A2I0WND1"/>
<gene>
    <name evidence="2" type="primary">CYP97B2</name>
    <name evidence="2" type="ORF">MA16_Dca027625</name>
</gene>
<dbReference type="Proteomes" id="UP000233837">
    <property type="component" value="Unassembled WGS sequence"/>
</dbReference>
<name>A0A2I0WND1_9ASPA</name>
<reference evidence="2 3" key="2">
    <citation type="journal article" date="2017" name="Nature">
        <title>The Apostasia genome and the evolution of orchids.</title>
        <authorList>
            <person name="Zhang G.Q."/>
            <person name="Liu K.W."/>
            <person name="Li Z."/>
            <person name="Lohaus R."/>
            <person name="Hsiao Y.Y."/>
            <person name="Niu S.C."/>
            <person name="Wang J.Y."/>
            <person name="Lin Y.C."/>
            <person name="Xu Q."/>
            <person name="Chen L.J."/>
            <person name="Yoshida K."/>
            <person name="Fujiwara S."/>
            <person name="Wang Z.W."/>
            <person name="Zhang Y.Q."/>
            <person name="Mitsuda N."/>
            <person name="Wang M."/>
            <person name="Liu G.H."/>
            <person name="Pecoraro L."/>
            <person name="Huang H.X."/>
            <person name="Xiao X.J."/>
            <person name="Lin M."/>
            <person name="Wu X.Y."/>
            <person name="Wu W.L."/>
            <person name="Chen Y.Y."/>
            <person name="Chang S.B."/>
            <person name="Sakamoto S."/>
            <person name="Ohme-Takagi M."/>
            <person name="Yagi M."/>
            <person name="Zeng S.J."/>
            <person name="Shen C.Y."/>
            <person name="Yeh C.M."/>
            <person name="Luo Y.B."/>
            <person name="Tsai W.C."/>
            <person name="Van de Peer Y."/>
            <person name="Liu Z.J."/>
        </authorList>
    </citation>
    <scope>NUCLEOTIDE SEQUENCE [LARGE SCALE GENOMIC DNA]</scope>
    <source>
        <tissue evidence="2">The whole plant</tissue>
    </source>
</reference>